<dbReference type="RefSeq" id="YP_010750740.1">
    <property type="nucleotide sequence ID" value="NC_073362.1"/>
</dbReference>
<name>A0AAE8Y855_9CAUD</name>
<dbReference type="EMBL" id="OK040792">
    <property type="protein sequence ID" value="UDL16208.1"/>
    <property type="molecule type" value="Genomic_DNA"/>
</dbReference>
<dbReference type="GeneID" id="80004395"/>
<reference evidence="1" key="1">
    <citation type="submission" date="2021-09" db="EMBL/GenBank/DDBJ databases">
        <authorList>
            <person name="Colton S."/>
            <person name="McKinney A."/>
            <person name="Ashley L."/>
            <person name="Annie C."/>
            <person name="Elissa F."/>
            <person name="Lindsey D."/>
            <person name="Brady H."/>
            <person name="Batt M.A."/>
            <person name="Denae B."/>
            <person name="Molloy S.D."/>
            <person name="Garlena R.A."/>
            <person name="Russell D.A."/>
            <person name="Jacobs-Sera D."/>
            <person name="Hatfull G.F."/>
        </authorList>
    </citation>
    <scope>NUCLEOTIDE SEQUENCE</scope>
</reference>
<dbReference type="Proteomes" id="UP000827716">
    <property type="component" value="Segment"/>
</dbReference>
<evidence type="ECO:0000313" key="2">
    <source>
        <dbReference type="Proteomes" id="UP000827716"/>
    </source>
</evidence>
<organism evidence="1 2">
    <name type="scientific">Microbacterium phage Kozie</name>
    <dbReference type="NCBI Taxonomy" id="2885981"/>
    <lineage>
        <taxon>Viruses</taxon>
        <taxon>Duplodnaviria</taxon>
        <taxon>Heunggongvirae</taxon>
        <taxon>Uroviricota</taxon>
        <taxon>Caudoviricetes</taxon>
        <taxon>Kutznervirinae</taxon>
        <taxon>Kozievirus</taxon>
        <taxon>Kozievirus kozie</taxon>
    </lineage>
</organism>
<keyword evidence="2" id="KW-1185">Reference proteome</keyword>
<accession>A0AAE8Y855</accession>
<dbReference type="KEGG" id="vg:80004395"/>
<evidence type="ECO:0000313" key="1">
    <source>
        <dbReference type="EMBL" id="UDL16208.1"/>
    </source>
</evidence>
<protein>
    <submittedName>
        <fullName evidence="1">Uncharacterized protein</fullName>
    </submittedName>
</protein>
<proteinExistence type="predicted"/>
<sequence length="89" mass="9794">MTTIRITRRHDLDNPLTLGDLREIVADADRRKINADAEVIVNAQHRWVSGVNADGSPSAPYPEGHGGHYVTRVAIRGTVPNRAEEPCPE</sequence>
<gene>
    <name evidence="1" type="primary">12</name>
    <name evidence="1" type="ORF">SEA_KOZIE_12</name>
</gene>